<feature type="compositionally biased region" description="Low complexity" evidence="1">
    <location>
        <begin position="111"/>
        <end position="138"/>
    </location>
</feature>
<evidence type="ECO:0000313" key="2">
    <source>
        <dbReference type="Proteomes" id="UP000887540"/>
    </source>
</evidence>
<accession>A0A914DEY7</accession>
<evidence type="ECO:0000313" key="3">
    <source>
        <dbReference type="WBParaSite" id="ACRNAN_scaffold2507.g8411.t1"/>
    </source>
</evidence>
<organism evidence="2 3">
    <name type="scientific">Acrobeloides nanus</name>
    <dbReference type="NCBI Taxonomy" id="290746"/>
    <lineage>
        <taxon>Eukaryota</taxon>
        <taxon>Metazoa</taxon>
        <taxon>Ecdysozoa</taxon>
        <taxon>Nematoda</taxon>
        <taxon>Chromadorea</taxon>
        <taxon>Rhabditida</taxon>
        <taxon>Tylenchina</taxon>
        <taxon>Cephalobomorpha</taxon>
        <taxon>Cephaloboidea</taxon>
        <taxon>Cephalobidae</taxon>
        <taxon>Acrobeloides</taxon>
    </lineage>
</organism>
<feature type="compositionally biased region" description="Acidic residues" evidence="1">
    <location>
        <begin position="14"/>
        <end position="26"/>
    </location>
</feature>
<name>A0A914DEY7_9BILA</name>
<keyword evidence="2" id="KW-1185">Reference proteome</keyword>
<evidence type="ECO:0000256" key="1">
    <source>
        <dbReference type="SAM" id="MobiDB-lite"/>
    </source>
</evidence>
<reference evidence="3" key="1">
    <citation type="submission" date="2022-11" db="UniProtKB">
        <authorList>
            <consortium name="WormBaseParasite"/>
        </authorList>
    </citation>
    <scope>IDENTIFICATION</scope>
</reference>
<feature type="region of interest" description="Disordered" evidence="1">
    <location>
        <begin position="110"/>
        <end position="138"/>
    </location>
</feature>
<sequence>MVPGSLTSASPMDDYCESDGDSDSGDSPENFVTDTTTEENEQHQTTDAVKTLKEALRVAAVQRQLSKKSKESSMPSRGVKQASNNNNNNNNTIAQQQLNALLPFMLQGIMTSTTPSSTPAAPSPNSSNASSNSSSSSNTVIYQVPQGVVYTNPEATTGSTPTNFFMNNSNPQEEQANAFQQLFSGGFPFNGLTLQQLLTTAALSQLAENQQK</sequence>
<dbReference type="AlphaFoldDB" id="A0A914DEY7"/>
<feature type="compositionally biased region" description="Polar residues" evidence="1">
    <location>
        <begin position="1"/>
        <end position="10"/>
    </location>
</feature>
<feature type="region of interest" description="Disordered" evidence="1">
    <location>
        <begin position="62"/>
        <end position="91"/>
    </location>
</feature>
<proteinExistence type="predicted"/>
<feature type="region of interest" description="Disordered" evidence="1">
    <location>
        <begin position="1"/>
        <end position="48"/>
    </location>
</feature>
<dbReference type="Proteomes" id="UP000887540">
    <property type="component" value="Unplaced"/>
</dbReference>
<protein>
    <submittedName>
        <fullName evidence="3">Uncharacterized protein</fullName>
    </submittedName>
</protein>
<dbReference type="WBParaSite" id="ACRNAN_scaffold2507.g8411.t1">
    <property type="protein sequence ID" value="ACRNAN_scaffold2507.g8411.t1"/>
    <property type="gene ID" value="ACRNAN_scaffold2507.g8411"/>
</dbReference>